<protein>
    <recommendedName>
        <fullName evidence="4">Aldehyde dehydrogenase</fullName>
    </recommendedName>
</protein>
<evidence type="ECO:0000313" key="10">
    <source>
        <dbReference type="Proteomes" id="UP000742460"/>
    </source>
</evidence>
<dbReference type="GO" id="GO:0005737">
    <property type="term" value="C:cytoplasm"/>
    <property type="evidence" value="ECO:0007669"/>
    <property type="project" value="TreeGrafter"/>
</dbReference>
<evidence type="ECO:0000256" key="2">
    <source>
        <dbReference type="ARBA" id="ARBA00023002"/>
    </source>
</evidence>
<dbReference type="InterPro" id="IPR015590">
    <property type="entry name" value="Aldehyde_DH_dom"/>
</dbReference>
<evidence type="ECO:0000256" key="3">
    <source>
        <dbReference type="ARBA" id="ARBA00023027"/>
    </source>
</evidence>
<accession>A0A921SVW8</accession>
<dbReference type="Gene3D" id="3.40.309.10">
    <property type="entry name" value="Aldehyde Dehydrogenase, Chain A, domain 2"/>
    <property type="match status" value="1"/>
</dbReference>
<dbReference type="Gene3D" id="3.40.605.10">
    <property type="entry name" value="Aldehyde Dehydrogenase, Chain A, domain 1"/>
    <property type="match status" value="1"/>
</dbReference>
<dbReference type="AlphaFoldDB" id="A0A921SVW8"/>
<organism evidence="9 10">
    <name type="scientific">Brachybacterium massiliense</name>
    <dbReference type="NCBI Taxonomy" id="1755098"/>
    <lineage>
        <taxon>Bacteria</taxon>
        <taxon>Bacillati</taxon>
        <taxon>Actinomycetota</taxon>
        <taxon>Actinomycetes</taxon>
        <taxon>Micrococcales</taxon>
        <taxon>Dermabacteraceae</taxon>
        <taxon>Brachybacterium</taxon>
    </lineage>
</organism>
<dbReference type="InterPro" id="IPR016160">
    <property type="entry name" value="Ald_DH_CS_CYS"/>
</dbReference>
<feature type="active site" evidence="5">
    <location>
        <position position="261"/>
    </location>
</feature>
<dbReference type="PROSITE" id="PS00070">
    <property type="entry name" value="ALDEHYDE_DEHYDR_CYS"/>
    <property type="match status" value="1"/>
</dbReference>
<evidence type="ECO:0000259" key="8">
    <source>
        <dbReference type="Pfam" id="PF00171"/>
    </source>
</evidence>
<dbReference type="GO" id="GO:0004029">
    <property type="term" value="F:aldehyde dehydrogenase (NAD+) activity"/>
    <property type="evidence" value="ECO:0007669"/>
    <property type="project" value="TreeGrafter"/>
</dbReference>
<reference evidence="9" key="2">
    <citation type="submission" date="2021-09" db="EMBL/GenBank/DDBJ databases">
        <authorList>
            <person name="Gilroy R."/>
        </authorList>
    </citation>
    <scope>NUCLEOTIDE SEQUENCE</scope>
    <source>
        <strain evidence="9">ChiGjej5B5-22894</strain>
    </source>
</reference>
<proteinExistence type="inferred from homology"/>
<dbReference type="SUPFAM" id="SSF53720">
    <property type="entry name" value="ALDH-like"/>
    <property type="match status" value="1"/>
</dbReference>
<evidence type="ECO:0000256" key="1">
    <source>
        <dbReference type="ARBA" id="ARBA00009986"/>
    </source>
</evidence>
<evidence type="ECO:0000256" key="7">
    <source>
        <dbReference type="RuleBase" id="RU003345"/>
    </source>
</evidence>
<feature type="active site" evidence="5 6">
    <location>
        <position position="227"/>
    </location>
</feature>
<dbReference type="CDD" id="cd07087">
    <property type="entry name" value="ALDH_F3-13-14_CALDH-like"/>
    <property type="match status" value="1"/>
</dbReference>
<name>A0A921SVW8_9MICO</name>
<comment type="similarity">
    <text evidence="1 4 7">Belongs to the aldehyde dehydrogenase family.</text>
</comment>
<dbReference type="Pfam" id="PF00171">
    <property type="entry name" value="Aldedh"/>
    <property type="match status" value="1"/>
</dbReference>
<dbReference type="PANTHER" id="PTHR43570:SF16">
    <property type="entry name" value="ALDEHYDE DEHYDROGENASE TYPE III, ISOFORM Q"/>
    <property type="match status" value="1"/>
</dbReference>
<dbReference type="PANTHER" id="PTHR43570">
    <property type="entry name" value="ALDEHYDE DEHYDROGENASE"/>
    <property type="match status" value="1"/>
</dbReference>
<sequence length="477" mass="51986">MSTIENEAPAEQADAALRTRIDAEVTALRRSFDSGTTRSLEARLAQLEALRRGLRREEPRLARALAQDLGKSRTESAMTEIGVVAQEIAHTAKHLKSWLKPTPLSLGPMLAPATGQLRREPLGTTLIISPWNYPVNLTLAPLVAAIAGGNTAIVKPSEVAPATSAALTHLLRTHLDDEWVRVVEGGVEETTILLEQRFDLIFYTGNGAVGRIVARAAAEHLTPTVLELGGKSPVFVDEGADLAVTARRIVWGKFTNAGQTCIAPDYLMATPRTLQRLMPHLRRATRTLYSGAPRRSLDYGRMVSARHFDRVLALIDDDKVICGGTVDADRERRFLPPTIMQDVDWDDAVMGEEIFGPVLPLLAVSGPDEAIARIRSGDKPLTAYVFSPRRAVEERFAEETSSGSLALGLTLAHVGTPGMPFGGVGESGMGAYHGRAGIEAFTHAKPVVKKPLSPDTLRLVYPPYRGIKRRLLRRLFR</sequence>
<reference evidence="9" key="1">
    <citation type="journal article" date="2021" name="PeerJ">
        <title>Extensive microbial diversity within the chicken gut microbiome revealed by metagenomics and culture.</title>
        <authorList>
            <person name="Gilroy R."/>
            <person name="Ravi A."/>
            <person name="Getino M."/>
            <person name="Pursley I."/>
            <person name="Horton D.L."/>
            <person name="Alikhan N.F."/>
            <person name="Baker D."/>
            <person name="Gharbi K."/>
            <person name="Hall N."/>
            <person name="Watson M."/>
            <person name="Adriaenssens E.M."/>
            <person name="Foster-Nyarko E."/>
            <person name="Jarju S."/>
            <person name="Secka A."/>
            <person name="Antonio M."/>
            <person name="Oren A."/>
            <person name="Chaudhuri R.R."/>
            <person name="La Ragione R."/>
            <person name="Hildebrand F."/>
            <person name="Pallen M.J."/>
        </authorList>
    </citation>
    <scope>NUCLEOTIDE SEQUENCE</scope>
    <source>
        <strain evidence="9">ChiGjej5B5-22894</strain>
    </source>
</reference>
<comment type="caution">
    <text evidence="9">The sequence shown here is derived from an EMBL/GenBank/DDBJ whole genome shotgun (WGS) entry which is preliminary data.</text>
</comment>
<dbReference type="EMBL" id="DYUE01000050">
    <property type="protein sequence ID" value="HJG90440.1"/>
    <property type="molecule type" value="Genomic_DNA"/>
</dbReference>
<keyword evidence="3" id="KW-0520">NAD</keyword>
<gene>
    <name evidence="9" type="ORF">K8V81_01815</name>
</gene>
<evidence type="ECO:0000313" key="9">
    <source>
        <dbReference type="EMBL" id="HJG90440.1"/>
    </source>
</evidence>
<dbReference type="PROSITE" id="PS00687">
    <property type="entry name" value="ALDEHYDE_DEHYDR_GLU"/>
    <property type="match status" value="1"/>
</dbReference>
<dbReference type="Proteomes" id="UP000742460">
    <property type="component" value="Unassembled WGS sequence"/>
</dbReference>
<feature type="domain" description="Aldehyde dehydrogenase" evidence="8">
    <location>
        <begin position="12"/>
        <end position="446"/>
    </location>
</feature>
<dbReference type="InterPro" id="IPR016161">
    <property type="entry name" value="Ald_DH/histidinol_DH"/>
</dbReference>
<dbReference type="FunFam" id="3.40.309.10:FF:000003">
    <property type="entry name" value="Aldehyde dehydrogenase"/>
    <property type="match status" value="1"/>
</dbReference>
<dbReference type="FunFam" id="3.40.605.10:FF:000004">
    <property type="entry name" value="Aldehyde dehydrogenase"/>
    <property type="match status" value="1"/>
</dbReference>
<dbReference type="InterPro" id="IPR016163">
    <property type="entry name" value="Ald_DH_C"/>
</dbReference>
<keyword evidence="2 4" id="KW-0560">Oxidoreductase</keyword>
<dbReference type="PIRSF" id="PIRSF036492">
    <property type="entry name" value="ALDH"/>
    <property type="match status" value="1"/>
</dbReference>
<dbReference type="InterPro" id="IPR012394">
    <property type="entry name" value="Aldehyde_DH_NAD(P)"/>
</dbReference>
<evidence type="ECO:0000256" key="4">
    <source>
        <dbReference type="PIRNR" id="PIRNR036492"/>
    </source>
</evidence>
<dbReference type="GO" id="GO:0006081">
    <property type="term" value="P:aldehyde metabolic process"/>
    <property type="evidence" value="ECO:0007669"/>
    <property type="project" value="InterPro"/>
</dbReference>
<dbReference type="InterPro" id="IPR029510">
    <property type="entry name" value="Ald_DH_CS_GLU"/>
</dbReference>
<evidence type="ECO:0000256" key="5">
    <source>
        <dbReference type="PIRSR" id="PIRSR036492-1"/>
    </source>
</evidence>
<evidence type="ECO:0000256" key="6">
    <source>
        <dbReference type="PROSITE-ProRule" id="PRU10007"/>
    </source>
</evidence>
<dbReference type="InterPro" id="IPR016162">
    <property type="entry name" value="Ald_DH_N"/>
</dbReference>